<dbReference type="GO" id="GO:0061617">
    <property type="term" value="C:MICOS complex"/>
    <property type="evidence" value="ECO:0007669"/>
    <property type="project" value="TreeGrafter"/>
</dbReference>
<keyword evidence="6" id="KW-0472">Membrane</keyword>
<sequence length="259" mass="29962">LNSQEKNLTEDELNALIAHAHLEVDHLRRQLSEQQVREEQNIACAIADQREADERIAAERLKLELENLQRQQDVEIERAVMKNRSSWETEMEEQLKRTAAAHSEHLEQVIRTQRQLFEIEHSQKVEEAIKLERDIHSRQVGAALSRLEGIEFALNNRVALDSENRRSKQFWIACHNLIDSIKHGNKAGNDLEKRRFPLAESLSLLKQAMFHLFVLSSKNLFEKTISHSVACPEKACSGRFEVINTYSRYLFGLEEGSLT</sequence>
<organism evidence="9">
    <name type="scientific">Angiostrongylus costaricensis</name>
    <name type="common">Nematode worm</name>
    <dbReference type="NCBI Taxonomy" id="334426"/>
    <lineage>
        <taxon>Eukaryota</taxon>
        <taxon>Metazoa</taxon>
        <taxon>Ecdysozoa</taxon>
        <taxon>Nematoda</taxon>
        <taxon>Chromadorea</taxon>
        <taxon>Rhabditida</taxon>
        <taxon>Rhabditina</taxon>
        <taxon>Rhabditomorpha</taxon>
        <taxon>Strongyloidea</taxon>
        <taxon>Metastrongylidae</taxon>
        <taxon>Angiostrongylus</taxon>
    </lineage>
</organism>
<comment type="similarity">
    <text evidence="1 7">Belongs to the MICOS complex subunit Mic60 family.</text>
</comment>
<evidence type="ECO:0000256" key="8">
    <source>
        <dbReference type="SAM" id="Coils"/>
    </source>
</evidence>
<name>A0A0R3PI10_ANGCS</name>
<dbReference type="InterPro" id="IPR019133">
    <property type="entry name" value="MIC60"/>
</dbReference>
<dbReference type="AlphaFoldDB" id="A0A0R3PI10"/>
<dbReference type="WBParaSite" id="ACOC_0000398701-mRNA-1">
    <property type="protein sequence ID" value="ACOC_0000398701-mRNA-1"/>
    <property type="gene ID" value="ACOC_0000398701"/>
</dbReference>
<comment type="function">
    <text evidence="7">Component of the MICOS complex, a large protein complex of the mitochondrial inner membrane that plays crucial roles in the maintenance of crista junctions, inner membrane architecture, and formation of contact sites to the outer membrane.</text>
</comment>
<keyword evidence="2 7" id="KW-0812">Transmembrane</keyword>
<comment type="subunit">
    <text evidence="7">Component of the mitochondrial contact site and cristae organizing system (MICOS) complex.</text>
</comment>
<feature type="coiled-coil region" evidence="8">
    <location>
        <begin position="51"/>
        <end position="78"/>
    </location>
</feature>
<evidence type="ECO:0000313" key="9">
    <source>
        <dbReference type="WBParaSite" id="ACOC_0000398701-mRNA-1"/>
    </source>
</evidence>
<protein>
    <recommendedName>
        <fullName evidence="7">MICOS complex subunit MIC60</fullName>
    </recommendedName>
    <alternativeName>
        <fullName evidence="7">Mitofilin</fullName>
    </alternativeName>
</protein>
<dbReference type="PANTHER" id="PTHR15415">
    <property type="entry name" value="MITOFILIN"/>
    <property type="match status" value="1"/>
</dbReference>
<reference evidence="9" key="1">
    <citation type="submission" date="2017-02" db="UniProtKB">
        <authorList>
            <consortium name="WormBaseParasite"/>
        </authorList>
    </citation>
    <scope>IDENTIFICATION</scope>
</reference>
<keyword evidence="3 7" id="KW-0999">Mitochondrion inner membrane</keyword>
<keyword evidence="4" id="KW-1133">Transmembrane helix</keyword>
<keyword evidence="5 7" id="KW-0496">Mitochondrion</keyword>
<evidence type="ECO:0000256" key="4">
    <source>
        <dbReference type="ARBA" id="ARBA00022989"/>
    </source>
</evidence>
<dbReference type="GO" id="GO:0042407">
    <property type="term" value="P:cristae formation"/>
    <property type="evidence" value="ECO:0007669"/>
    <property type="project" value="TreeGrafter"/>
</dbReference>
<evidence type="ECO:0000256" key="6">
    <source>
        <dbReference type="ARBA" id="ARBA00023136"/>
    </source>
</evidence>
<evidence type="ECO:0000256" key="2">
    <source>
        <dbReference type="ARBA" id="ARBA00022692"/>
    </source>
</evidence>
<dbReference type="PANTHER" id="PTHR15415:SF7">
    <property type="entry name" value="MICOS COMPLEX SUBUNIT MIC60"/>
    <property type="match status" value="1"/>
</dbReference>
<keyword evidence="8" id="KW-0175">Coiled coil</keyword>
<proteinExistence type="inferred from homology"/>
<evidence type="ECO:0000256" key="3">
    <source>
        <dbReference type="ARBA" id="ARBA00022792"/>
    </source>
</evidence>
<dbReference type="Pfam" id="PF09731">
    <property type="entry name" value="Mitofilin"/>
    <property type="match status" value="1"/>
</dbReference>
<evidence type="ECO:0000256" key="7">
    <source>
        <dbReference type="RuleBase" id="RU363000"/>
    </source>
</evidence>
<accession>A0A0R3PI10</accession>
<evidence type="ECO:0000256" key="5">
    <source>
        <dbReference type="ARBA" id="ARBA00023128"/>
    </source>
</evidence>
<evidence type="ECO:0000256" key="1">
    <source>
        <dbReference type="ARBA" id="ARBA00010877"/>
    </source>
</evidence>
<comment type="subcellular location">
    <subcellularLocation>
        <location evidence="7">Mitochondrion inner membrane</location>
        <topology evidence="7">Single-pass membrane protein</topology>
    </subcellularLocation>
</comment>